<keyword evidence="3" id="KW-0964">Secreted</keyword>
<evidence type="ECO:0000259" key="4">
    <source>
        <dbReference type="Pfam" id="PF02221"/>
    </source>
</evidence>
<evidence type="ECO:0000313" key="6">
    <source>
        <dbReference type="Proteomes" id="UP000007151"/>
    </source>
</evidence>
<dbReference type="FunFam" id="2.60.40.770:FF:000001">
    <property type="entry name" value="NPC intracellular cholesterol transporter 2"/>
    <property type="match status" value="1"/>
</dbReference>
<dbReference type="SUPFAM" id="SSF81296">
    <property type="entry name" value="E set domains"/>
    <property type="match status" value="1"/>
</dbReference>
<dbReference type="Proteomes" id="UP000007151">
    <property type="component" value="Unassembled WGS sequence"/>
</dbReference>
<protein>
    <submittedName>
        <fullName evidence="5">Ecdysteroid-regulated protein</fullName>
    </submittedName>
</protein>
<organism evidence="5 6">
    <name type="scientific">Danaus plexippus plexippus</name>
    <dbReference type="NCBI Taxonomy" id="278856"/>
    <lineage>
        <taxon>Eukaryota</taxon>
        <taxon>Metazoa</taxon>
        <taxon>Ecdysozoa</taxon>
        <taxon>Arthropoda</taxon>
        <taxon>Hexapoda</taxon>
        <taxon>Insecta</taxon>
        <taxon>Pterygota</taxon>
        <taxon>Neoptera</taxon>
        <taxon>Endopterygota</taxon>
        <taxon>Lepidoptera</taxon>
        <taxon>Glossata</taxon>
        <taxon>Ditrysia</taxon>
        <taxon>Papilionoidea</taxon>
        <taxon>Nymphalidae</taxon>
        <taxon>Danainae</taxon>
        <taxon>Danaini</taxon>
        <taxon>Danaina</taxon>
        <taxon>Danaus</taxon>
        <taxon>Danaus</taxon>
    </lineage>
</organism>
<reference evidence="5 6" key="1">
    <citation type="journal article" date="2011" name="Cell">
        <title>The monarch butterfly genome yields insights into long-distance migration.</title>
        <authorList>
            <person name="Zhan S."/>
            <person name="Merlin C."/>
            <person name="Boore J.L."/>
            <person name="Reppert S.M."/>
        </authorList>
    </citation>
    <scope>NUCLEOTIDE SEQUENCE [LARGE SCALE GENOMIC DNA]</scope>
    <source>
        <strain evidence="5">F-2</strain>
    </source>
</reference>
<dbReference type="STRING" id="278856.A0A212FFA3"/>
<evidence type="ECO:0000313" key="5">
    <source>
        <dbReference type="EMBL" id="OWR52407.1"/>
    </source>
</evidence>
<accession>A0A212FFA3</accession>
<dbReference type="InterPro" id="IPR003172">
    <property type="entry name" value="ML_dom"/>
</dbReference>
<evidence type="ECO:0000256" key="2">
    <source>
        <dbReference type="ARBA" id="ARBA00006370"/>
    </source>
</evidence>
<dbReference type="InParanoid" id="A0A212FFA3"/>
<evidence type="ECO:0000256" key="3">
    <source>
        <dbReference type="ARBA" id="ARBA00022525"/>
    </source>
</evidence>
<dbReference type="FunCoup" id="A0A212FFA3">
    <property type="interactions" value="87"/>
</dbReference>
<dbReference type="Pfam" id="PF02221">
    <property type="entry name" value="E1_DerP2_DerF2"/>
    <property type="match status" value="1"/>
</dbReference>
<dbReference type="AlphaFoldDB" id="A0A212FFA3"/>
<gene>
    <name evidence="5" type="ORF">KGM_203466</name>
</gene>
<dbReference type="KEGG" id="dpl:KGM_203466"/>
<dbReference type="InterPro" id="IPR014756">
    <property type="entry name" value="Ig_E-set"/>
</dbReference>
<sequence length="138" mass="15244">MSCNVGPIVRGQASNGSLPINAYVVGCTEPPCSLPQNQDVVIRVVFKAPRILHDMKTKVVAFLGIAVNYPLGQNEVTCNFLTNADCPVLEGEIVEYSLRMFIEPFFPTVPVTIEFRVEDSDAVPVWCIRLPIVIVRPQ</sequence>
<comment type="caution">
    <text evidence="5">The sequence shown here is derived from an EMBL/GenBank/DDBJ whole genome shotgun (WGS) entry which is preliminary data.</text>
</comment>
<dbReference type="eggNOG" id="ENOG502T7E5">
    <property type="taxonomic scope" value="Eukaryota"/>
</dbReference>
<dbReference type="Gene3D" id="2.60.40.770">
    <property type="match status" value="1"/>
</dbReference>
<feature type="domain" description="MD-2-related lipid-recognition" evidence="4">
    <location>
        <begin position="28"/>
        <end position="132"/>
    </location>
</feature>
<evidence type="ECO:0000256" key="1">
    <source>
        <dbReference type="ARBA" id="ARBA00004613"/>
    </source>
</evidence>
<comment type="subcellular location">
    <subcellularLocation>
        <location evidence="1">Secreted</location>
    </subcellularLocation>
</comment>
<dbReference type="GO" id="GO:0005576">
    <property type="term" value="C:extracellular region"/>
    <property type="evidence" value="ECO:0007669"/>
    <property type="project" value="UniProtKB-SubCell"/>
</dbReference>
<proteinExistence type="inferred from homology"/>
<dbReference type="EMBL" id="AGBW02008843">
    <property type="protein sequence ID" value="OWR52407.1"/>
    <property type="molecule type" value="Genomic_DNA"/>
</dbReference>
<comment type="similarity">
    <text evidence="2">Belongs to the NPC2 family.</text>
</comment>
<keyword evidence="6" id="KW-1185">Reference proteome</keyword>
<name>A0A212FFA3_DANPL</name>